<organism evidence="4 5">
    <name type="scientific">Lates calcarifer</name>
    <name type="common">Barramundi</name>
    <name type="synonym">Holocentrus calcarifer</name>
    <dbReference type="NCBI Taxonomy" id="8187"/>
    <lineage>
        <taxon>Eukaryota</taxon>
        <taxon>Metazoa</taxon>
        <taxon>Chordata</taxon>
        <taxon>Craniata</taxon>
        <taxon>Vertebrata</taxon>
        <taxon>Euteleostomi</taxon>
        <taxon>Actinopterygii</taxon>
        <taxon>Neopterygii</taxon>
        <taxon>Teleostei</taxon>
        <taxon>Neoteleostei</taxon>
        <taxon>Acanthomorphata</taxon>
        <taxon>Carangaria</taxon>
        <taxon>Carangaria incertae sedis</taxon>
        <taxon>Centropomidae</taxon>
        <taxon>Lates</taxon>
    </lineage>
</organism>
<evidence type="ECO:0000256" key="1">
    <source>
        <dbReference type="SAM" id="MobiDB-lite"/>
    </source>
</evidence>
<dbReference type="InterPro" id="IPR041510">
    <property type="entry name" value="DUF5523"/>
</dbReference>
<feature type="compositionally biased region" description="Basic and acidic residues" evidence="1">
    <location>
        <begin position="595"/>
        <end position="619"/>
    </location>
</feature>
<dbReference type="Pfam" id="PF15625">
    <property type="entry name" value="CC2D2AN-C2"/>
    <property type="match status" value="1"/>
</dbReference>
<dbReference type="PANTHER" id="PTHR20837:SF7">
    <property type="entry name" value="COILED-COIL AND C2 DOMAIN-CONTAINING PROTEIN 2A"/>
    <property type="match status" value="1"/>
</dbReference>
<evidence type="ECO:0000313" key="5">
    <source>
        <dbReference type="RefSeq" id="XP_050925082.1"/>
    </source>
</evidence>
<accession>A0AAJ8B2B0</accession>
<evidence type="ECO:0000259" key="2">
    <source>
        <dbReference type="Pfam" id="PF15625"/>
    </source>
</evidence>
<reference evidence="5" key="1">
    <citation type="submission" date="2025-08" db="UniProtKB">
        <authorList>
            <consortium name="RefSeq"/>
        </authorList>
    </citation>
    <scope>IDENTIFICATION</scope>
    <source>
        <tissue evidence="5">Brain</tissue>
    </source>
</reference>
<protein>
    <submittedName>
        <fullName evidence="5">LOW QUALITY PROTEIN: coiled-coil and C2 domain-containing protein 2A-like</fullName>
    </submittedName>
</protein>
<name>A0AAJ8B2B0_LATCA</name>
<dbReference type="GeneID" id="108879188"/>
<dbReference type="Proteomes" id="UP000694890">
    <property type="component" value="Unplaced"/>
</dbReference>
<dbReference type="KEGG" id="lcf:108879188"/>
<feature type="region of interest" description="Disordered" evidence="1">
    <location>
        <begin position="558"/>
        <end position="622"/>
    </location>
</feature>
<dbReference type="RefSeq" id="XP_050925082.1">
    <property type="nucleotide sequence ID" value="XM_051069125.1"/>
</dbReference>
<evidence type="ECO:0000313" key="4">
    <source>
        <dbReference type="Proteomes" id="UP000694890"/>
    </source>
</evidence>
<feature type="compositionally biased region" description="Acidic residues" evidence="1">
    <location>
        <begin position="575"/>
        <end position="592"/>
    </location>
</feature>
<feature type="domain" description="DUF5523" evidence="3">
    <location>
        <begin position="203"/>
        <end position="352"/>
    </location>
</feature>
<feature type="domain" description="CC2D2A N-terminal C2" evidence="2">
    <location>
        <begin position="625"/>
        <end position="798"/>
    </location>
</feature>
<dbReference type="GO" id="GO:1905515">
    <property type="term" value="P:non-motile cilium assembly"/>
    <property type="evidence" value="ECO:0007669"/>
    <property type="project" value="TreeGrafter"/>
</dbReference>
<sequence length="807" mass="91815">MLVLSGRFKHQIICLRITTTVTLASSSDIREKLRKKGRALQETLVKNRNEDDDVQALVPSTKLSEEKQQTTMKEPQDSDEDAGETLKRTLRAQRQRRKKRLLERSAAQDDEEISNIQPHSEDEGSAGKAADPVVLSRPPPGSQRDLSSRIQHIAGSQNLDNSVTPALGRETWRAARSKGESLSAGGGPCLSQPVAYQSLRDRDTVTRVEEAPLVRDEEEDLFVIEQSSQDFLEVRKAEYVGYRKLIQRERESELFFTPSFRTVPTSIKLPENMKPRYLEDEGLYVGERPPVSLTNENILENRILKMEEGKKWFGDDGRIMALPDPIKESSTRPPLFHMEEDLDPALQTVYRKALKSKYANLYITGAADPEGDYQLDVDVSGLIFSHHPLFSREHVLGARLAQLYDQYLTRQHNNLTGHLTDKLNGLRSALRNMLEIHGGQSLTQAMQQRISEYSLEVRNTRQLRDSEQEKDRTLLKNIVKVWKEIKALREFQKFTNTPYKLYLRRETVDQASDEQEYEDEIFAEVVELEAESEEDYQRKLAEYKKQLEEWKLSRRKQKAKKKKKKKKKKGQAQNDTEEEDEDQELSESEGPLEEGPPKPEPPEKPDFDSIEQRVREKASRIRRKPGESILIPELSASGNITASELCPKAEIARREDVARRSLFIKILYNDKEVSRTDSRSLNTDFRVHFGQIFNLKIVNCPQSINLQVFEEIGSSCSLLAQVFVPVPEPSVLTGGVPLEEFEFSSNQRVMFDHEGVGSDVPLSFEADGSNKQTLLTSGKLSCCVSWGIGEDDVPLAPPVSQQPGGMH</sequence>
<dbReference type="InterPro" id="IPR052434">
    <property type="entry name" value="Tectonic-like_complex_comp"/>
</dbReference>
<dbReference type="GO" id="GO:0035869">
    <property type="term" value="C:ciliary transition zone"/>
    <property type="evidence" value="ECO:0007669"/>
    <property type="project" value="TreeGrafter"/>
</dbReference>
<feature type="non-terminal residue" evidence="5">
    <location>
        <position position="807"/>
    </location>
</feature>
<dbReference type="InterPro" id="IPR028928">
    <property type="entry name" value="CC2D2AN-C2"/>
</dbReference>
<dbReference type="AlphaFoldDB" id="A0AAJ8B2B0"/>
<proteinExistence type="predicted"/>
<gene>
    <name evidence="5" type="primary">LOC108879188</name>
</gene>
<dbReference type="PANTHER" id="PTHR20837">
    <property type="entry name" value="CENTROSOMAL PROTEIN-RELATED"/>
    <property type="match status" value="1"/>
</dbReference>
<evidence type="ECO:0000259" key="3">
    <source>
        <dbReference type="Pfam" id="PF17661"/>
    </source>
</evidence>
<dbReference type="Pfam" id="PF17661">
    <property type="entry name" value="DUF5523"/>
    <property type="match status" value="1"/>
</dbReference>
<feature type="region of interest" description="Disordered" evidence="1">
    <location>
        <begin position="44"/>
        <end position="146"/>
    </location>
</feature>
<feature type="compositionally biased region" description="Basic residues" evidence="1">
    <location>
        <begin position="558"/>
        <end position="570"/>
    </location>
</feature>
<feature type="compositionally biased region" description="Basic residues" evidence="1">
    <location>
        <begin position="88"/>
        <end position="101"/>
    </location>
</feature>
<dbReference type="GO" id="GO:1904491">
    <property type="term" value="P:protein localization to ciliary transition zone"/>
    <property type="evidence" value="ECO:0007669"/>
    <property type="project" value="TreeGrafter"/>
</dbReference>